<feature type="region of interest" description="Disordered" evidence="1">
    <location>
        <begin position="20"/>
        <end position="42"/>
    </location>
</feature>
<reference evidence="2 3" key="1">
    <citation type="submission" date="2023-01" db="EMBL/GenBank/DDBJ databases">
        <title>Vibrio sp. KJ40-1 sp.nov, isolated from marine algae.</title>
        <authorList>
            <person name="Butt M."/>
            <person name="Kim J.M.J."/>
            <person name="Jeon C.O.C."/>
        </authorList>
    </citation>
    <scope>NUCLEOTIDE SEQUENCE [LARGE SCALE GENOMIC DNA]</scope>
    <source>
        <strain evidence="2 3">KJ40-1</strain>
    </source>
</reference>
<evidence type="ECO:0000313" key="3">
    <source>
        <dbReference type="Proteomes" id="UP001210678"/>
    </source>
</evidence>
<feature type="compositionally biased region" description="Polar residues" evidence="1">
    <location>
        <begin position="24"/>
        <end position="42"/>
    </location>
</feature>
<evidence type="ECO:0000313" key="2">
    <source>
        <dbReference type="EMBL" id="MDB1125716.1"/>
    </source>
</evidence>
<accession>A0ABT4YVY3</accession>
<organism evidence="2 3">
    <name type="scientific">Vibrio algarum</name>
    <dbReference type="NCBI Taxonomy" id="3020714"/>
    <lineage>
        <taxon>Bacteria</taxon>
        <taxon>Pseudomonadati</taxon>
        <taxon>Pseudomonadota</taxon>
        <taxon>Gammaproteobacteria</taxon>
        <taxon>Vibrionales</taxon>
        <taxon>Vibrionaceae</taxon>
        <taxon>Vibrio</taxon>
    </lineage>
</organism>
<proteinExistence type="predicted"/>
<comment type="caution">
    <text evidence="2">The sequence shown here is derived from an EMBL/GenBank/DDBJ whole genome shotgun (WGS) entry which is preliminary data.</text>
</comment>
<sequence>MKIVWIMMLVLLQGCGGGGGGDGESNSSPVADSLTETVTDSSPQIEPVALRDMQDLSIPDGFSYGSVETYQLEVSVSELFSKRSYLSIYTEFLMGSDGTYQANNGSKVTAVPLESGEIEVSFSLPSATSEFLVEIWSYDGNPPLQRVFQTAEERATWQE</sequence>
<dbReference type="PROSITE" id="PS51257">
    <property type="entry name" value="PROKAR_LIPOPROTEIN"/>
    <property type="match status" value="1"/>
</dbReference>
<gene>
    <name evidence="2" type="ORF">PGX00_19455</name>
</gene>
<name>A0ABT4YVY3_9VIBR</name>
<dbReference type="Proteomes" id="UP001210678">
    <property type="component" value="Unassembled WGS sequence"/>
</dbReference>
<dbReference type="EMBL" id="JAQLOI010000003">
    <property type="protein sequence ID" value="MDB1125716.1"/>
    <property type="molecule type" value="Genomic_DNA"/>
</dbReference>
<keyword evidence="3" id="KW-1185">Reference proteome</keyword>
<evidence type="ECO:0000256" key="1">
    <source>
        <dbReference type="SAM" id="MobiDB-lite"/>
    </source>
</evidence>
<dbReference type="RefSeq" id="WP_272139671.1">
    <property type="nucleotide sequence ID" value="NZ_JAQLOI010000003.1"/>
</dbReference>
<protein>
    <submittedName>
        <fullName evidence="2">Uncharacterized protein</fullName>
    </submittedName>
</protein>